<sequence>MTHPSIAPVEIQEGPKEGYFTVNLGKKSTFEEPEFNFSTGYKPQQQNTEDVDNFSETDEDSQHEDDEELQESPSSKKKNKNTNTRKQGELDNEDEFNAIFSELKNAQRFNDLTDTENDTDMEDIRRPNLRKKKGGQGLYKDTNRNDEEDEDGDEDEDENKGENKSRINNGDKNENQDRNENEDGGEDENEDEDDTDTVKNHNDSETDDEWGTKAYMRLEKQIEEVFEEHKKIMADDYDPAEEKILRTDVNESSAQNSDNTDHVWPFDPNSKLYSRTMILPYNAMSFKATTMHNIHYQTYQPPQNEFWYKSARKRSRGYSMQSESNSSFQSEDTYNSLASFIDDSSLTKEDASLCSSRRTSISHISQETNSTSSTSTSKKLAVEKRQRGRPRKNPSGVKADTTPTVKRKPGRPKKNPGVNDSQDQFKTLDSYFSKLSVSRPYCKPSTSASNTSKKT</sequence>
<dbReference type="EMBL" id="LN719274">
    <property type="protein sequence ID" value="CEP07423.1"/>
    <property type="molecule type" value="Genomic_DNA"/>
</dbReference>
<feature type="compositionally biased region" description="Acidic residues" evidence="1">
    <location>
        <begin position="182"/>
        <end position="195"/>
    </location>
</feature>
<keyword evidence="3" id="KW-1185">Reference proteome</keyword>
<feature type="region of interest" description="Disordered" evidence="1">
    <location>
        <begin position="31"/>
        <end position="215"/>
    </location>
</feature>
<evidence type="ECO:0000256" key="1">
    <source>
        <dbReference type="SAM" id="MobiDB-lite"/>
    </source>
</evidence>
<feature type="compositionally biased region" description="Basic residues" evidence="1">
    <location>
        <begin position="405"/>
        <end position="414"/>
    </location>
</feature>
<reference evidence="2 3" key="1">
    <citation type="submission" date="2014-09" db="EMBL/GenBank/DDBJ databases">
        <authorList>
            <person name="Ellenberger Sabrina"/>
        </authorList>
    </citation>
    <scope>NUCLEOTIDE SEQUENCE [LARGE SCALE GENOMIC DNA]</scope>
    <source>
        <strain evidence="2 3">CBS 412.66</strain>
    </source>
</reference>
<evidence type="ECO:0000313" key="2">
    <source>
        <dbReference type="EMBL" id="CEP07423.1"/>
    </source>
</evidence>
<gene>
    <name evidence="2" type="primary">PARPA_00717.1 scaffold 1112</name>
</gene>
<evidence type="ECO:0000313" key="3">
    <source>
        <dbReference type="Proteomes" id="UP000054107"/>
    </source>
</evidence>
<dbReference type="OrthoDB" id="10638051at2759"/>
<organism evidence="2 3">
    <name type="scientific">Parasitella parasitica</name>
    <dbReference type="NCBI Taxonomy" id="35722"/>
    <lineage>
        <taxon>Eukaryota</taxon>
        <taxon>Fungi</taxon>
        <taxon>Fungi incertae sedis</taxon>
        <taxon>Mucoromycota</taxon>
        <taxon>Mucoromycotina</taxon>
        <taxon>Mucoromycetes</taxon>
        <taxon>Mucorales</taxon>
        <taxon>Mucorineae</taxon>
        <taxon>Mucoraceae</taxon>
        <taxon>Parasitella</taxon>
    </lineage>
</organism>
<dbReference type="Proteomes" id="UP000054107">
    <property type="component" value="Unassembled WGS sequence"/>
</dbReference>
<dbReference type="AlphaFoldDB" id="A0A0B7MWE8"/>
<feature type="compositionally biased region" description="Basic and acidic residues" evidence="1">
    <location>
        <begin position="160"/>
        <end position="181"/>
    </location>
</feature>
<proteinExistence type="predicted"/>
<accession>A0A0B7MWE8</accession>
<protein>
    <submittedName>
        <fullName evidence="2">Uncharacterized protein</fullName>
    </submittedName>
</protein>
<name>A0A0B7MWE8_9FUNG</name>
<feature type="compositionally biased region" description="Polar residues" evidence="1">
    <location>
        <begin position="358"/>
        <end position="369"/>
    </location>
</feature>
<feature type="region of interest" description="Disordered" evidence="1">
    <location>
        <begin position="358"/>
        <end position="425"/>
    </location>
</feature>
<feature type="compositionally biased region" description="Acidic residues" evidence="1">
    <location>
        <begin position="146"/>
        <end position="159"/>
    </location>
</feature>
<feature type="compositionally biased region" description="Polar residues" evidence="1">
    <location>
        <begin position="36"/>
        <end position="48"/>
    </location>
</feature>
<feature type="compositionally biased region" description="Acidic residues" evidence="1">
    <location>
        <begin position="49"/>
        <end position="70"/>
    </location>
</feature>